<comment type="caution">
    <text evidence="12">The sequence shown here is derived from an EMBL/GenBank/DDBJ whole genome shotgun (WGS) entry which is preliminary data.</text>
</comment>
<comment type="cofactor">
    <cofactor evidence="1">
        <name>Mg(2+)</name>
        <dbReference type="ChEBI" id="CHEBI:18420"/>
    </cofactor>
</comment>
<keyword evidence="13" id="KW-1185">Reference proteome</keyword>
<name>A0ABU3IAG8_9ACTO</name>
<dbReference type="InterPro" id="IPR024932">
    <property type="entry name" value="ApbE"/>
</dbReference>
<dbReference type="EC" id="2.7.1.180" evidence="2"/>
<comment type="catalytic activity">
    <reaction evidence="10">
        <text>L-threonyl-[protein] + FAD = FMN-L-threonyl-[protein] + AMP + H(+)</text>
        <dbReference type="Rhea" id="RHEA:36847"/>
        <dbReference type="Rhea" id="RHEA-COMP:11060"/>
        <dbReference type="Rhea" id="RHEA-COMP:11061"/>
        <dbReference type="ChEBI" id="CHEBI:15378"/>
        <dbReference type="ChEBI" id="CHEBI:30013"/>
        <dbReference type="ChEBI" id="CHEBI:57692"/>
        <dbReference type="ChEBI" id="CHEBI:74257"/>
        <dbReference type="ChEBI" id="CHEBI:456215"/>
        <dbReference type="EC" id="2.7.1.180"/>
    </reaction>
</comment>
<feature type="region of interest" description="Disordered" evidence="11">
    <location>
        <begin position="1"/>
        <end position="51"/>
    </location>
</feature>
<proteinExistence type="predicted"/>
<evidence type="ECO:0000256" key="5">
    <source>
        <dbReference type="ARBA" id="ARBA00022679"/>
    </source>
</evidence>
<dbReference type="InterPro" id="IPR003374">
    <property type="entry name" value="ApbE-like_sf"/>
</dbReference>
<sequence>MNPTTNPRLQANAHPQHRAGGAREAERGSRPSGFVSHETGTGAGRAPHAPQLADQDEPVWHLSLPAMGTVVDVWARGRISDALPDALAQLLAYQERLWSRFIEDSDVSRINRASGEWVAVAPLTAELLDAALAYAALSGGAFTPVIGRLARLWSVKRWAVAVANGQAPQLPSDGVVARARQQCDPQLLQKRGACEYRVRGGALLNLDGVAKGAAADQLRDLCLTHGAHSALVSVGTSSVSSTDDSWRVGISDLNHEGVATTVRFRGALSTSGDYLQRLPQLVHGRVVHHVIDPRTGCPSDSGVRQASVICDSGIRAEVASTALLVTGEPNRELLGGARWFTIDQQGQVHSSSAV</sequence>
<evidence type="ECO:0000256" key="6">
    <source>
        <dbReference type="ARBA" id="ARBA00022723"/>
    </source>
</evidence>
<dbReference type="PANTHER" id="PTHR30040:SF2">
    <property type="entry name" value="FAD:PROTEIN FMN TRANSFERASE"/>
    <property type="match status" value="1"/>
</dbReference>
<evidence type="ECO:0000313" key="12">
    <source>
        <dbReference type="EMBL" id="MDT3767223.1"/>
    </source>
</evidence>
<evidence type="ECO:0000256" key="2">
    <source>
        <dbReference type="ARBA" id="ARBA00011955"/>
    </source>
</evidence>
<accession>A0ABU3IAG8</accession>
<evidence type="ECO:0000256" key="7">
    <source>
        <dbReference type="ARBA" id="ARBA00022827"/>
    </source>
</evidence>
<evidence type="ECO:0000256" key="4">
    <source>
        <dbReference type="ARBA" id="ARBA00022630"/>
    </source>
</evidence>
<dbReference type="Pfam" id="PF02424">
    <property type="entry name" value="ApbE"/>
    <property type="match status" value="1"/>
</dbReference>
<evidence type="ECO:0000256" key="3">
    <source>
        <dbReference type="ARBA" id="ARBA00016337"/>
    </source>
</evidence>
<evidence type="ECO:0000256" key="8">
    <source>
        <dbReference type="ARBA" id="ARBA00022842"/>
    </source>
</evidence>
<keyword evidence="5 12" id="KW-0808">Transferase</keyword>
<dbReference type="PANTHER" id="PTHR30040">
    <property type="entry name" value="THIAMINE BIOSYNTHESIS LIPOPROTEIN APBE"/>
    <property type="match status" value="1"/>
</dbReference>
<dbReference type="RefSeq" id="WP_313272603.1">
    <property type="nucleotide sequence ID" value="NZ_JASXSX010000001.1"/>
</dbReference>
<evidence type="ECO:0000256" key="9">
    <source>
        <dbReference type="ARBA" id="ARBA00031306"/>
    </source>
</evidence>
<dbReference type="EMBL" id="JASXSX010000001">
    <property type="protein sequence ID" value="MDT3767223.1"/>
    <property type="molecule type" value="Genomic_DNA"/>
</dbReference>
<keyword evidence="4" id="KW-0285">Flavoprotein</keyword>
<dbReference type="Proteomes" id="UP001247542">
    <property type="component" value="Unassembled WGS sequence"/>
</dbReference>
<dbReference type="Gene3D" id="3.10.520.10">
    <property type="entry name" value="ApbE-like domains"/>
    <property type="match status" value="1"/>
</dbReference>
<gene>
    <name evidence="12" type="ORF">QS713_03965</name>
</gene>
<keyword evidence="7" id="KW-0274">FAD</keyword>
<evidence type="ECO:0000256" key="11">
    <source>
        <dbReference type="SAM" id="MobiDB-lite"/>
    </source>
</evidence>
<dbReference type="GO" id="GO:0016740">
    <property type="term" value="F:transferase activity"/>
    <property type="evidence" value="ECO:0007669"/>
    <property type="project" value="UniProtKB-KW"/>
</dbReference>
<evidence type="ECO:0000256" key="1">
    <source>
        <dbReference type="ARBA" id="ARBA00001946"/>
    </source>
</evidence>
<organism evidence="12 13">
    <name type="scientific">Gleimia hominis</name>
    <dbReference type="NCBI Taxonomy" id="595468"/>
    <lineage>
        <taxon>Bacteria</taxon>
        <taxon>Bacillati</taxon>
        <taxon>Actinomycetota</taxon>
        <taxon>Actinomycetes</taxon>
        <taxon>Actinomycetales</taxon>
        <taxon>Actinomycetaceae</taxon>
        <taxon>Gleimia</taxon>
    </lineage>
</organism>
<protein>
    <recommendedName>
        <fullName evidence="3">FAD:protein FMN transferase</fullName>
        <ecNumber evidence="2">2.7.1.180</ecNumber>
    </recommendedName>
    <alternativeName>
        <fullName evidence="9">Flavin transferase</fullName>
    </alternativeName>
</protein>
<keyword evidence="8" id="KW-0460">Magnesium</keyword>
<evidence type="ECO:0000313" key="13">
    <source>
        <dbReference type="Proteomes" id="UP001247542"/>
    </source>
</evidence>
<keyword evidence="6" id="KW-0479">Metal-binding</keyword>
<dbReference type="SUPFAM" id="SSF143631">
    <property type="entry name" value="ApbE-like"/>
    <property type="match status" value="1"/>
</dbReference>
<reference evidence="12 13" key="1">
    <citation type="submission" date="2023-06" db="EMBL/GenBank/DDBJ databases">
        <title>Draft genome sequence of Gleimia hominis type strain CCUG 57540T.</title>
        <authorList>
            <person name="Salva-Serra F."/>
            <person name="Cardew S."/>
            <person name="Jensie Markopoulos S."/>
            <person name="Ohlen M."/>
            <person name="Inganas E."/>
            <person name="Svensson-Stadler L."/>
            <person name="Moore E.R.B."/>
        </authorList>
    </citation>
    <scope>NUCLEOTIDE SEQUENCE [LARGE SCALE GENOMIC DNA]</scope>
    <source>
        <strain evidence="12 13">CCUG 57540</strain>
    </source>
</reference>
<evidence type="ECO:0000256" key="10">
    <source>
        <dbReference type="ARBA" id="ARBA00048540"/>
    </source>
</evidence>